<accession>A0A9P6A990</accession>
<dbReference type="Proteomes" id="UP000807025">
    <property type="component" value="Unassembled WGS sequence"/>
</dbReference>
<evidence type="ECO:0000259" key="1">
    <source>
        <dbReference type="Pfam" id="PF12697"/>
    </source>
</evidence>
<dbReference type="InterPro" id="IPR000073">
    <property type="entry name" value="AB_hydrolase_1"/>
</dbReference>
<sequence>MFNLDVQSFVFAGATPNVVRPALPPTNASLSLRITAKRYRDTKTQKRQGNVPSPGENEGLTLLFLHCVGAHKEQWEPTIQAIFERASNIREAWAFDWQNHGDAAVLNKNALSERKDDGAVTVYDWAAAISAFVRSDHVKGHNIIPIGHSAGAATAILTTKYLPKPYPAIILVEPSVVAKELFEATIDDRMEQMEFVVRMTMDRRDHWASKDEAFAWLSKRYPWSTWDTRVVKLLADHGLEQHEDGARLKCQRKHEAVSYTQVEGPFEAADLLTTISKTIPIHLVWGENEDIIPEIIRDSLSDASAGKSVTSTSRVVEDAGHMVVQEKPNELANAICEVLHDCRLPCPVQTKL</sequence>
<dbReference type="GO" id="GO:0016020">
    <property type="term" value="C:membrane"/>
    <property type="evidence" value="ECO:0007669"/>
    <property type="project" value="TreeGrafter"/>
</dbReference>
<organism evidence="2 3">
    <name type="scientific">Pleurotus eryngii</name>
    <name type="common">Boletus of the steppes</name>
    <dbReference type="NCBI Taxonomy" id="5323"/>
    <lineage>
        <taxon>Eukaryota</taxon>
        <taxon>Fungi</taxon>
        <taxon>Dikarya</taxon>
        <taxon>Basidiomycota</taxon>
        <taxon>Agaricomycotina</taxon>
        <taxon>Agaricomycetes</taxon>
        <taxon>Agaricomycetidae</taxon>
        <taxon>Agaricales</taxon>
        <taxon>Pleurotineae</taxon>
        <taxon>Pleurotaceae</taxon>
        <taxon>Pleurotus</taxon>
    </lineage>
</organism>
<dbReference type="AlphaFoldDB" id="A0A9P6A990"/>
<gene>
    <name evidence="2" type="ORF">BDN71DRAFT_1437809</name>
</gene>
<dbReference type="SUPFAM" id="SSF53474">
    <property type="entry name" value="alpha/beta-Hydrolases"/>
    <property type="match status" value="1"/>
</dbReference>
<feature type="domain" description="AB hydrolase-1" evidence="1">
    <location>
        <begin position="62"/>
        <end position="333"/>
    </location>
</feature>
<dbReference type="Pfam" id="PF12697">
    <property type="entry name" value="Abhydrolase_6"/>
    <property type="match status" value="1"/>
</dbReference>
<dbReference type="PANTHER" id="PTHR43798">
    <property type="entry name" value="MONOACYLGLYCEROL LIPASE"/>
    <property type="match status" value="1"/>
</dbReference>
<dbReference type="OrthoDB" id="94039at2759"/>
<dbReference type="EMBL" id="MU154521">
    <property type="protein sequence ID" value="KAF9502272.1"/>
    <property type="molecule type" value="Genomic_DNA"/>
</dbReference>
<comment type="caution">
    <text evidence="2">The sequence shown here is derived from an EMBL/GenBank/DDBJ whole genome shotgun (WGS) entry which is preliminary data.</text>
</comment>
<proteinExistence type="predicted"/>
<name>A0A9P6A990_PLEER</name>
<evidence type="ECO:0000313" key="3">
    <source>
        <dbReference type="Proteomes" id="UP000807025"/>
    </source>
</evidence>
<dbReference type="InterPro" id="IPR029058">
    <property type="entry name" value="AB_hydrolase_fold"/>
</dbReference>
<keyword evidence="3" id="KW-1185">Reference proteome</keyword>
<dbReference type="PANTHER" id="PTHR43798:SF33">
    <property type="entry name" value="HYDROLASE, PUTATIVE (AFU_ORTHOLOGUE AFUA_2G14860)-RELATED"/>
    <property type="match status" value="1"/>
</dbReference>
<dbReference type="InterPro" id="IPR050266">
    <property type="entry name" value="AB_hydrolase_sf"/>
</dbReference>
<evidence type="ECO:0000313" key="2">
    <source>
        <dbReference type="EMBL" id="KAF9502272.1"/>
    </source>
</evidence>
<reference evidence="2" key="1">
    <citation type="submission" date="2020-11" db="EMBL/GenBank/DDBJ databases">
        <authorList>
            <consortium name="DOE Joint Genome Institute"/>
            <person name="Ahrendt S."/>
            <person name="Riley R."/>
            <person name="Andreopoulos W."/>
            <person name="Labutti K."/>
            <person name="Pangilinan J."/>
            <person name="Ruiz-Duenas F.J."/>
            <person name="Barrasa J.M."/>
            <person name="Sanchez-Garcia M."/>
            <person name="Camarero S."/>
            <person name="Miyauchi S."/>
            <person name="Serrano A."/>
            <person name="Linde D."/>
            <person name="Babiker R."/>
            <person name="Drula E."/>
            <person name="Ayuso-Fernandez I."/>
            <person name="Pacheco R."/>
            <person name="Padilla G."/>
            <person name="Ferreira P."/>
            <person name="Barriuso J."/>
            <person name="Kellner H."/>
            <person name="Castanera R."/>
            <person name="Alfaro M."/>
            <person name="Ramirez L."/>
            <person name="Pisabarro A.G."/>
            <person name="Kuo A."/>
            <person name="Tritt A."/>
            <person name="Lipzen A."/>
            <person name="He G."/>
            <person name="Yan M."/>
            <person name="Ng V."/>
            <person name="Cullen D."/>
            <person name="Martin F."/>
            <person name="Rosso M.-N."/>
            <person name="Henrissat B."/>
            <person name="Hibbett D."/>
            <person name="Martinez A.T."/>
            <person name="Grigoriev I.V."/>
        </authorList>
    </citation>
    <scope>NUCLEOTIDE SEQUENCE</scope>
    <source>
        <strain evidence="2">ATCC 90797</strain>
    </source>
</reference>
<protein>
    <submittedName>
        <fullName evidence="2">Alpha/beta-hydrolase</fullName>
    </submittedName>
</protein>
<dbReference type="Gene3D" id="3.40.50.1820">
    <property type="entry name" value="alpha/beta hydrolase"/>
    <property type="match status" value="1"/>
</dbReference>